<dbReference type="PhylomeDB" id="A7RZR4"/>
<dbReference type="PANTHER" id="PTHR45632:SF5">
    <property type="entry name" value="KELCH-LIKE PROTEIN 22"/>
    <property type="match status" value="1"/>
</dbReference>
<dbReference type="HOGENOM" id="CLU_004253_14_2_1"/>
<keyword evidence="1" id="KW-0880">Kelch repeat</keyword>
<dbReference type="SUPFAM" id="SSF117281">
    <property type="entry name" value="Kelch motif"/>
    <property type="match status" value="1"/>
</dbReference>
<dbReference type="KEGG" id="nve:5514896"/>
<dbReference type="PANTHER" id="PTHR45632">
    <property type="entry name" value="LD33804P"/>
    <property type="match status" value="1"/>
</dbReference>
<keyword evidence="5" id="KW-1185">Reference proteome</keyword>
<evidence type="ECO:0000313" key="5">
    <source>
        <dbReference type="Proteomes" id="UP000001593"/>
    </source>
</evidence>
<keyword evidence="2" id="KW-0677">Repeat</keyword>
<dbReference type="Gene3D" id="1.25.40.420">
    <property type="match status" value="1"/>
</dbReference>
<protein>
    <recommendedName>
        <fullName evidence="3">BTB domain-containing protein</fullName>
    </recommendedName>
</protein>
<dbReference type="EMBL" id="DS469558">
    <property type="protein sequence ID" value="EDO42992.1"/>
    <property type="molecule type" value="Genomic_DNA"/>
</dbReference>
<reference evidence="4 5" key="1">
    <citation type="journal article" date="2007" name="Science">
        <title>Sea anemone genome reveals ancestral eumetazoan gene repertoire and genomic organization.</title>
        <authorList>
            <person name="Putnam N.H."/>
            <person name="Srivastava M."/>
            <person name="Hellsten U."/>
            <person name="Dirks B."/>
            <person name="Chapman J."/>
            <person name="Salamov A."/>
            <person name="Terry A."/>
            <person name="Shapiro H."/>
            <person name="Lindquist E."/>
            <person name="Kapitonov V.V."/>
            <person name="Jurka J."/>
            <person name="Genikhovich G."/>
            <person name="Grigoriev I.V."/>
            <person name="Lucas S.M."/>
            <person name="Steele R.E."/>
            <person name="Finnerty J.R."/>
            <person name="Technau U."/>
            <person name="Martindale M.Q."/>
            <person name="Rokhsar D.S."/>
        </authorList>
    </citation>
    <scope>NUCLEOTIDE SEQUENCE [LARGE SCALE GENOMIC DNA]</scope>
    <source>
        <strain evidence="5">CH2 X CH6</strain>
    </source>
</reference>
<dbReference type="eggNOG" id="KOG4441">
    <property type="taxonomic scope" value="Eukaryota"/>
</dbReference>
<sequence>MADHHSTSTPKHDDDVSLDKKKLIYIGARRYKSSGCAMRTLNRFRKEGGSGFCDVILQVEGRHYPVHRCVLAANSPFFYTMFNSGMKESMQQTLQLQSIKAKAMESILEFFYTQEIVLEEDELLDLLDAASFLLLPALTDAIIELLSSILSVDNCFSIRMIASKYNAKDLLSNADGFIKGNFVYLSLWSNEFIYLPCEEICNVISGDDIHIEDEIQALSAVLRWLEHDLSERVQHLSKLLKEVRLHVISGAAVNELVTNRPKLTENPSAKSMVKKNIARALSEQEEATADKSTQIPRPSTVLHNTLVGVGIGECRKVFCYDVEDKETYVLPDLPQVQAFPCLVSMDTDVYILGGESQKNINYDPVNSMRIFSFQVMKNSTERRVGWRKMASFREVRRDTAVTTHDKKIYVLGGWMSGPTGTVECYDLLSANWISVASLNVPRSQLAAVASDSRIFAVGGSVDQVVGTNTVEYLDPVINSWSFLPPMKTRRIFANVSFLRNKLYVLGGYANVFERISSCEMFDLDKNKWFDIASLPDNLPTNQSTVTLNGEIIAVVGAQDSCCSAAWYNPHSDVWEKVQNFDVYGNIAGYRLCCLQVKKYYLQHLPHADSESRDWPIKQDLYYEDNSFVSVNAGDLGLSLSGDDQETNSEEEYFFL</sequence>
<evidence type="ECO:0000259" key="3">
    <source>
        <dbReference type="PROSITE" id="PS50097"/>
    </source>
</evidence>
<dbReference type="GO" id="GO:0005737">
    <property type="term" value="C:cytoplasm"/>
    <property type="evidence" value="ECO:0000318"/>
    <property type="project" value="GO_Central"/>
</dbReference>
<dbReference type="OrthoDB" id="409642at2759"/>
<dbReference type="Pfam" id="PF00651">
    <property type="entry name" value="BTB"/>
    <property type="match status" value="1"/>
</dbReference>
<dbReference type="InterPro" id="IPR006652">
    <property type="entry name" value="Kelch_1"/>
</dbReference>
<dbReference type="InterPro" id="IPR011333">
    <property type="entry name" value="SKP1/BTB/POZ_sf"/>
</dbReference>
<dbReference type="SMART" id="SM00612">
    <property type="entry name" value="Kelch"/>
    <property type="match status" value="3"/>
</dbReference>
<dbReference type="Proteomes" id="UP000001593">
    <property type="component" value="Unassembled WGS sequence"/>
</dbReference>
<dbReference type="InterPro" id="IPR000210">
    <property type="entry name" value="BTB/POZ_dom"/>
</dbReference>
<proteinExistence type="predicted"/>
<dbReference type="InterPro" id="IPR011705">
    <property type="entry name" value="BACK"/>
</dbReference>
<dbReference type="OMA" id="TMFNSGM"/>
<evidence type="ECO:0000313" key="4">
    <source>
        <dbReference type="EMBL" id="EDO42992.1"/>
    </source>
</evidence>
<dbReference type="AlphaFoldDB" id="A7RZR4"/>
<dbReference type="GO" id="GO:0031463">
    <property type="term" value="C:Cul3-RING ubiquitin ligase complex"/>
    <property type="evidence" value="ECO:0000318"/>
    <property type="project" value="GO_Central"/>
</dbReference>
<name>A7RZR4_NEMVE</name>
<dbReference type="Pfam" id="PF01344">
    <property type="entry name" value="Kelch_1"/>
    <property type="match status" value="3"/>
</dbReference>
<dbReference type="PROSITE" id="PS50097">
    <property type="entry name" value="BTB"/>
    <property type="match status" value="1"/>
</dbReference>
<dbReference type="PIRSF" id="PIRSF037037">
    <property type="entry name" value="Kelch-like_protein_gigaxonin"/>
    <property type="match status" value="1"/>
</dbReference>
<evidence type="ECO:0000256" key="1">
    <source>
        <dbReference type="ARBA" id="ARBA00022441"/>
    </source>
</evidence>
<dbReference type="InterPro" id="IPR017096">
    <property type="entry name" value="BTB-kelch_protein"/>
</dbReference>
<evidence type="ECO:0000256" key="2">
    <source>
        <dbReference type="ARBA" id="ARBA00022737"/>
    </source>
</evidence>
<dbReference type="SMART" id="SM00225">
    <property type="entry name" value="BTB"/>
    <property type="match status" value="1"/>
</dbReference>
<organism evidence="4 5">
    <name type="scientific">Nematostella vectensis</name>
    <name type="common">Starlet sea anemone</name>
    <dbReference type="NCBI Taxonomy" id="45351"/>
    <lineage>
        <taxon>Eukaryota</taxon>
        <taxon>Metazoa</taxon>
        <taxon>Cnidaria</taxon>
        <taxon>Anthozoa</taxon>
        <taxon>Hexacorallia</taxon>
        <taxon>Actiniaria</taxon>
        <taxon>Edwardsiidae</taxon>
        <taxon>Nematostella</taxon>
    </lineage>
</organism>
<dbReference type="SUPFAM" id="SSF54695">
    <property type="entry name" value="POZ domain"/>
    <property type="match status" value="1"/>
</dbReference>
<feature type="domain" description="BTB" evidence="3">
    <location>
        <begin position="53"/>
        <end position="120"/>
    </location>
</feature>
<gene>
    <name evidence="4" type="ORF">NEMVEDRAFT_v1g204559</name>
</gene>
<dbReference type="Pfam" id="PF07707">
    <property type="entry name" value="BACK"/>
    <property type="match status" value="1"/>
</dbReference>
<dbReference type="Gene3D" id="2.120.10.80">
    <property type="entry name" value="Kelch-type beta propeller"/>
    <property type="match status" value="1"/>
</dbReference>
<accession>A7RZR4</accession>
<dbReference type="InParanoid" id="A7RZR4"/>
<dbReference type="Gene3D" id="3.30.710.10">
    <property type="entry name" value="Potassium Channel Kv1.1, Chain A"/>
    <property type="match status" value="1"/>
</dbReference>
<dbReference type="SMART" id="SM00875">
    <property type="entry name" value="BACK"/>
    <property type="match status" value="1"/>
</dbReference>
<dbReference type="InterPro" id="IPR015915">
    <property type="entry name" value="Kelch-typ_b-propeller"/>
</dbReference>
<dbReference type="GO" id="GO:0043161">
    <property type="term" value="P:proteasome-mediated ubiquitin-dependent protein catabolic process"/>
    <property type="evidence" value="ECO:0000318"/>
    <property type="project" value="GO_Central"/>
</dbReference>
<dbReference type="GO" id="GO:1990756">
    <property type="term" value="F:ubiquitin-like ligase-substrate adaptor activity"/>
    <property type="evidence" value="ECO:0000318"/>
    <property type="project" value="GO_Central"/>
</dbReference>